<name>G4WW23_9BACT</name>
<dbReference type="AlphaFoldDB" id="G4WW23"/>
<evidence type="ECO:0000313" key="2">
    <source>
        <dbReference type="EMBL" id="AEQ20625.1"/>
    </source>
</evidence>
<evidence type="ECO:0000256" key="1">
    <source>
        <dbReference type="SAM" id="Coils"/>
    </source>
</evidence>
<organism evidence="2">
    <name type="scientific">uncultured bacterium CSLF43</name>
    <dbReference type="NCBI Taxonomy" id="1091575"/>
    <lineage>
        <taxon>Bacteria</taxon>
        <taxon>environmental samples</taxon>
    </lineage>
</organism>
<reference evidence="2" key="1">
    <citation type="journal article" date="2004" name="Appl. Environ. Microbiol.">
        <title>Long-chain N-acyltyrosine synthases from environmental DNA.</title>
        <authorList>
            <person name="Brady S.F."/>
            <person name="Chao C.J."/>
            <person name="Clardy J."/>
        </authorList>
    </citation>
    <scope>NUCLEOTIDE SEQUENCE</scope>
</reference>
<protein>
    <submittedName>
        <fullName evidence="2">Uncharacterized protein</fullName>
    </submittedName>
</protein>
<accession>G4WW23</accession>
<feature type="coiled-coil region" evidence="1">
    <location>
        <begin position="56"/>
        <end position="87"/>
    </location>
</feature>
<sequence length="108" mass="12145">MDLRAYYQELRQTMADIADEHVVVISNATSDGGKADVRTEVTRGIAARLVVERRARLATAEEAETYRSELREAKQRYEQEAAAARVQVTVISDAELRGLRERARLPKG</sequence>
<keyword evidence="1" id="KW-0175">Coiled coil</keyword>
<dbReference type="EMBL" id="JF429417">
    <property type="protein sequence ID" value="AEQ20625.1"/>
    <property type="molecule type" value="Genomic_DNA"/>
</dbReference>
<proteinExistence type="predicted"/>
<reference evidence="2" key="2">
    <citation type="journal article" date="2011" name="J. Bacteriol.">
        <title>Long-chain N-acyl amino acid synthases are linked to the putative PEP-CTERM/exosortase protein-sorting system in Gram-negative bacteria.</title>
        <authorList>
            <person name="Craig J.W."/>
            <person name="Cherry M.A."/>
            <person name="Brady S.F."/>
        </authorList>
    </citation>
    <scope>NUCLEOTIDE SEQUENCE</scope>
</reference>